<dbReference type="EMBL" id="BORT01000006">
    <property type="protein sequence ID" value="GIO47081.1"/>
    <property type="molecule type" value="Genomic_DNA"/>
</dbReference>
<organism evidence="2 3">
    <name type="scientific">Paenibacillus azoreducens</name>
    <dbReference type="NCBI Taxonomy" id="116718"/>
    <lineage>
        <taxon>Bacteria</taxon>
        <taxon>Bacillati</taxon>
        <taxon>Bacillota</taxon>
        <taxon>Bacilli</taxon>
        <taxon>Bacillales</taxon>
        <taxon>Paenibacillaceae</taxon>
        <taxon>Paenibacillus</taxon>
    </lineage>
</organism>
<dbReference type="RefSeq" id="WP_212977998.1">
    <property type="nucleotide sequence ID" value="NZ_AP025343.1"/>
</dbReference>
<dbReference type="InterPro" id="IPR011042">
    <property type="entry name" value="6-blade_b-propeller_TolB-like"/>
</dbReference>
<proteinExistence type="predicted"/>
<keyword evidence="3" id="KW-1185">Reference proteome</keyword>
<feature type="chain" id="PRO_5039351670" description="Protein TolB" evidence="1">
    <location>
        <begin position="22"/>
        <end position="339"/>
    </location>
</feature>
<reference evidence="2 3" key="1">
    <citation type="submission" date="2021-03" db="EMBL/GenBank/DDBJ databases">
        <title>Antimicrobial resistance genes in bacteria isolated from Japanese honey, and their potential for conferring macrolide and lincosamide resistance in the American foulbrood pathogen Paenibacillus larvae.</title>
        <authorList>
            <person name="Okamoto M."/>
            <person name="Kumagai M."/>
            <person name="Kanamori H."/>
            <person name="Takamatsu D."/>
        </authorList>
    </citation>
    <scope>NUCLEOTIDE SEQUENCE [LARGE SCALE GENOMIC DNA]</scope>
    <source>
        <strain evidence="2 3">J34TS1</strain>
    </source>
</reference>
<evidence type="ECO:0000313" key="2">
    <source>
        <dbReference type="EMBL" id="GIO47081.1"/>
    </source>
</evidence>
<dbReference type="AlphaFoldDB" id="A0A920CN52"/>
<gene>
    <name evidence="2" type="ORF">J34TS1_18460</name>
</gene>
<comment type="caution">
    <text evidence="2">The sequence shown here is derived from an EMBL/GenBank/DDBJ whole genome shotgun (WGS) entry which is preliminary data.</text>
</comment>
<dbReference type="SUPFAM" id="SSF69304">
    <property type="entry name" value="Tricorn protease N-terminal domain"/>
    <property type="match status" value="1"/>
</dbReference>
<evidence type="ECO:0000313" key="3">
    <source>
        <dbReference type="Proteomes" id="UP000682811"/>
    </source>
</evidence>
<accession>A0A920CN52</accession>
<evidence type="ECO:0000256" key="1">
    <source>
        <dbReference type="SAM" id="SignalP"/>
    </source>
</evidence>
<sequence>MKRALSTTLCLLLLVSTAWFIFDKSTTKQLSNDKLLITFTDQELKVTYYNFHNGKNHALYSKNASDYPTSVLSKDDETLYFTDFDSDNNTQLFEINLKNKEEQQLTNGFSSIDFLKLDELRKKIYMRVLINGARNFHIAVYDLDSKKVDIWNQNDLDTSVKDFDLNQDGKVYVLSFSEKESHQKINDFNQNQGSFKPARYTFSIYNSNGFKLKDVGSVEKHIQDFSVNKGKILFSVNEKPESDDSNFLIYELNAEKGTFNTILSSHTKDLLSLQQPQFSSDGRYVYFIGIPKKYNVLQDDHGTKAKQKYLYQYDSIRDKITKIWAKDGGIINNYSVISD</sequence>
<dbReference type="Proteomes" id="UP000682811">
    <property type="component" value="Unassembled WGS sequence"/>
</dbReference>
<name>A0A920CN52_9BACL</name>
<feature type="signal peptide" evidence="1">
    <location>
        <begin position="1"/>
        <end position="21"/>
    </location>
</feature>
<evidence type="ECO:0008006" key="4">
    <source>
        <dbReference type="Google" id="ProtNLM"/>
    </source>
</evidence>
<dbReference type="Gene3D" id="2.120.10.30">
    <property type="entry name" value="TolB, C-terminal domain"/>
    <property type="match status" value="1"/>
</dbReference>
<keyword evidence="1" id="KW-0732">Signal</keyword>
<protein>
    <recommendedName>
        <fullName evidence="4">Protein TolB</fullName>
    </recommendedName>
</protein>